<dbReference type="InterPro" id="IPR044691">
    <property type="entry name" value="DCC1_Trx"/>
</dbReference>
<dbReference type="InterPro" id="IPR007263">
    <property type="entry name" value="DCC1-like"/>
</dbReference>
<name>A0ABQ6DVQ1_9GAMM</name>
<dbReference type="Proteomes" id="UP001157353">
    <property type="component" value="Unassembled WGS sequence"/>
</dbReference>
<evidence type="ECO:0000313" key="1">
    <source>
        <dbReference type="EMBL" id="GLS89182.1"/>
    </source>
</evidence>
<dbReference type="EMBL" id="BSPQ01000001">
    <property type="protein sequence ID" value="GLS89182.1"/>
    <property type="molecule type" value="Genomic_DNA"/>
</dbReference>
<comment type="caution">
    <text evidence="1">The sequence shown here is derived from an EMBL/GenBank/DDBJ whole genome shotgun (WGS) entry which is preliminary data.</text>
</comment>
<evidence type="ECO:0000313" key="2">
    <source>
        <dbReference type="Proteomes" id="UP001157353"/>
    </source>
</evidence>
<organism evidence="1 2">
    <name type="scientific">Psychromonas marina</name>
    <dbReference type="NCBI Taxonomy" id="88364"/>
    <lineage>
        <taxon>Bacteria</taxon>
        <taxon>Pseudomonadati</taxon>
        <taxon>Pseudomonadota</taxon>
        <taxon>Gammaproteobacteria</taxon>
        <taxon>Alteromonadales</taxon>
        <taxon>Psychromonadaceae</taxon>
        <taxon>Psychromonas</taxon>
    </lineage>
</organism>
<sequence>MQENILTIFYDGNCPLCSLEMEKLKQHDQHNRIRLENLHQPNFEQRFPDINVAAALKVLHGKYQNKRLLALDVTHRAWTLVGRGAWVAPLQFPVIKQIAHGGYLLLARYRRPISHFIHQRFGIGIKTCNKGTCYEKPNNTDHWR</sequence>
<dbReference type="Pfam" id="PF04134">
    <property type="entry name" value="DCC1-like"/>
    <property type="match status" value="1"/>
</dbReference>
<reference evidence="2" key="1">
    <citation type="journal article" date="2019" name="Int. J. Syst. Evol. Microbiol.">
        <title>The Global Catalogue of Microorganisms (GCM) 10K type strain sequencing project: providing services to taxonomists for standard genome sequencing and annotation.</title>
        <authorList>
            <consortium name="The Broad Institute Genomics Platform"/>
            <consortium name="The Broad Institute Genome Sequencing Center for Infectious Disease"/>
            <person name="Wu L."/>
            <person name="Ma J."/>
        </authorList>
    </citation>
    <scope>NUCLEOTIDE SEQUENCE [LARGE SCALE GENOMIC DNA]</scope>
    <source>
        <strain evidence="2">NBRC 103166</strain>
    </source>
</reference>
<gene>
    <name evidence="1" type="ORF">GCM10007916_02490</name>
</gene>
<protein>
    <submittedName>
        <fullName evidence="1">Redox protein</fullName>
    </submittedName>
</protein>
<accession>A0ABQ6DVQ1</accession>
<dbReference type="PANTHER" id="PTHR34290">
    <property type="entry name" value="SI:CH73-390P7.2"/>
    <property type="match status" value="1"/>
</dbReference>
<dbReference type="PANTHER" id="PTHR34290:SF2">
    <property type="entry name" value="OS04G0668800 PROTEIN"/>
    <property type="match status" value="1"/>
</dbReference>
<dbReference type="RefSeq" id="WP_284202296.1">
    <property type="nucleotide sequence ID" value="NZ_BSPQ01000001.1"/>
</dbReference>
<proteinExistence type="predicted"/>
<keyword evidence="2" id="KW-1185">Reference proteome</keyword>